<dbReference type="PRINTS" id="PR00260">
    <property type="entry name" value="CHEMTRNSDUCR"/>
</dbReference>
<gene>
    <name evidence="12" type="ORF">H8700_07705</name>
</gene>
<dbReference type="Pfam" id="PF00015">
    <property type="entry name" value="MCPsignal"/>
    <property type="match status" value="1"/>
</dbReference>
<dbReference type="InterPro" id="IPR051310">
    <property type="entry name" value="MCP_chemotaxis"/>
</dbReference>
<evidence type="ECO:0000256" key="4">
    <source>
        <dbReference type="ARBA" id="ARBA00022692"/>
    </source>
</evidence>
<dbReference type="SUPFAM" id="SSF58104">
    <property type="entry name" value="Methyl-accepting chemotaxis protein (MCP) signaling domain"/>
    <property type="match status" value="1"/>
</dbReference>
<dbReference type="PROSITE" id="PS50885">
    <property type="entry name" value="HAMP"/>
    <property type="match status" value="1"/>
</dbReference>
<feature type="transmembrane region" description="Helical" evidence="9">
    <location>
        <begin position="291"/>
        <end position="317"/>
    </location>
</feature>
<dbReference type="CDD" id="cd12913">
    <property type="entry name" value="PDC1_MCP_like"/>
    <property type="match status" value="1"/>
</dbReference>
<evidence type="ECO:0000256" key="1">
    <source>
        <dbReference type="ARBA" id="ARBA00004651"/>
    </source>
</evidence>
<dbReference type="CDD" id="cd12912">
    <property type="entry name" value="PDC2_MCP_like"/>
    <property type="match status" value="1"/>
</dbReference>
<evidence type="ECO:0000259" key="10">
    <source>
        <dbReference type="PROSITE" id="PS50111"/>
    </source>
</evidence>
<feature type="domain" description="HAMP" evidence="11">
    <location>
        <begin position="322"/>
        <end position="374"/>
    </location>
</feature>
<dbReference type="PROSITE" id="PS50111">
    <property type="entry name" value="CHEMOTAXIS_TRANSDUC_2"/>
    <property type="match status" value="1"/>
</dbReference>
<proteinExistence type="inferred from homology"/>
<dbReference type="Pfam" id="PF02743">
    <property type="entry name" value="dCache_1"/>
    <property type="match status" value="1"/>
</dbReference>
<dbReference type="PANTHER" id="PTHR43531:SF11">
    <property type="entry name" value="METHYL-ACCEPTING CHEMOTAXIS PROTEIN 3"/>
    <property type="match status" value="1"/>
</dbReference>
<dbReference type="Gene3D" id="3.30.450.20">
    <property type="entry name" value="PAS domain"/>
    <property type="match status" value="2"/>
</dbReference>
<keyword evidence="4 9" id="KW-0812">Transmembrane</keyword>
<keyword evidence="2" id="KW-1003">Cell membrane</keyword>
<feature type="domain" description="Methyl-accepting transducer" evidence="10">
    <location>
        <begin position="427"/>
        <end position="656"/>
    </location>
</feature>
<dbReference type="Pfam" id="PF00672">
    <property type="entry name" value="HAMP"/>
    <property type="match status" value="1"/>
</dbReference>
<keyword evidence="5 9" id="KW-1133">Transmembrane helix</keyword>
<sequence>MKKEQRKKQIANELTIRILSVVLAIFALVLILVFIMIDNISISAQKQDLTMQSKAASYQLEIFFTNYVTTVEQIALDGNVRELLDTTKAGDKITENDKYSHVFNELKKTADFDKGNIMATWVGDIDANALTQSDGFTSDASFEITQREWYKVTESGKSMLTAPYQDVSTGKEIMSVAAPVYNESGDKVLGVAGVDISLDHINEICSQYKIGNKGYIVLLTEDGTMVYHPTKENELKKLSEANISDDVMNALKSKKGTFLSYKADKSTKEGYVGQIGSKGYYVLSSLPASEYYSSLITSLVGLVFLLVIGVAAIVLAIRKVAKNISKPIVALNDVAQELAAGNLDVALHVESQNEIGELAESIQKTVDRLKKYIDYIDEISDMLDQIADGKLKVSLKYDYSGEFAKVKTALLHISASMQDMMHNIIQSSEQVLSGANDLSKAAQSIAEGASTQAASVEELVATAVSVSEQVNENTQSAKESAVETERVTDMMKNSSDQIIQMMDAMNRISEKSHEVVGIIKTIEDIADQTNLLSLNASIEAARAGEAGKGFAVVASEIGSLADESSRAASNTRDLIGISIDEIEQGTSLAHEVVDSMNEVLKAVQNVNDLIGKSAQNNVAQEQSVEQIRLGIEEISNSVQDNSAAAEETSATSEELAAQANILTDMVQHFDLGE</sequence>
<accession>A0ABR7MUW7</accession>
<evidence type="ECO:0000256" key="2">
    <source>
        <dbReference type="ARBA" id="ARBA00022475"/>
    </source>
</evidence>
<organism evidence="12 13">
    <name type="scientific">Jutongia hominis</name>
    <dbReference type="NCBI Taxonomy" id="2763664"/>
    <lineage>
        <taxon>Bacteria</taxon>
        <taxon>Bacillati</taxon>
        <taxon>Bacillota</taxon>
        <taxon>Clostridia</taxon>
        <taxon>Lachnospirales</taxon>
        <taxon>Lachnospiraceae</taxon>
        <taxon>Jutongia</taxon>
    </lineage>
</organism>
<dbReference type="Gene3D" id="6.10.340.10">
    <property type="match status" value="1"/>
</dbReference>
<evidence type="ECO:0000256" key="6">
    <source>
        <dbReference type="ARBA" id="ARBA00023136"/>
    </source>
</evidence>
<comment type="caution">
    <text evidence="12">The sequence shown here is derived from an EMBL/GenBank/DDBJ whole genome shotgun (WGS) entry which is preliminary data.</text>
</comment>
<keyword evidence="13" id="KW-1185">Reference proteome</keyword>
<keyword evidence="6 9" id="KW-0472">Membrane</keyword>
<dbReference type="InterPro" id="IPR004090">
    <property type="entry name" value="Chemotax_Me-accpt_rcpt"/>
</dbReference>
<keyword evidence="8" id="KW-0807">Transducer</keyword>
<dbReference type="RefSeq" id="WP_249304888.1">
    <property type="nucleotide sequence ID" value="NZ_JACRSW010000030.1"/>
</dbReference>
<name>A0ABR7MUW7_9FIRM</name>
<evidence type="ECO:0000256" key="3">
    <source>
        <dbReference type="ARBA" id="ARBA00022500"/>
    </source>
</evidence>
<evidence type="ECO:0000313" key="12">
    <source>
        <dbReference type="EMBL" id="MBC8557592.1"/>
    </source>
</evidence>
<comment type="similarity">
    <text evidence="7">Belongs to the methyl-accepting chemotaxis (MCP) protein family.</text>
</comment>
<feature type="transmembrane region" description="Helical" evidence="9">
    <location>
        <begin position="16"/>
        <end position="37"/>
    </location>
</feature>
<dbReference type="SUPFAM" id="SSF158472">
    <property type="entry name" value="HAMP domain-like"/>
    <property type="match status" value="1"/>
</dbReference>
<dbReference type="InterPro" id="IPR029151">
    <property type="entry name" value="Sensor-like_sf"/>
</dbReference>
<keyword evidence="3" id="KW-0145">Chemotaxis</keyword>
<evidence type="ECO:0000256" key="8">
    <source>
        <dbReference type="PROSITE-ProRule" id="PRU00284"/>
    </source>
</evidence>
<protein>
    <submittedName>
        <fullName evidence="12">Methyl-accepting chemotaxis protein</fullName>
    </submittedName>
</protein>
<dbReference type="Gene3D" id="1.10.287.950">
    <property type="entry name" value="Methyl-accepting chemotaxis protein"/>
    <property type="match status" value="1"/>
</dbReference>
<dbReference type="Proteomes" id="UP000637513">
    <property type="component" value="Unassembled WGS sequence"/>
</dbReference>
<dbReference type="InterPro" id="IPR003660">
    <property type="entry name" value="HAMP_dom"/>
</dbReference>
<dbReference type="InterPro" id="IPR033479">
    <property type="entry name" value="dCache_1"/>
</dbReference>
<evidence type="ECO:0000256" key="9">
    <source>
        <dbReference type="SAM" id="Phobius"/>
    </source>
</evidence>
<dbReference type="PANTHER" id="PTHR43531">
    <property type="entry name" value="PROTEIN ICFG"/>
    <property type="match status" value="1"/>
</dbReference>
<reference evidence="12 13" key="1">
    <citation type="submission" date="2020-08" db="EMBL/GenBank/DDBJ databases">
        <title>Genome public.</title>
        <authorList>
            <person name="Liu C."/>
            <person name="Sun Q."/>
        </authorList>
    </citation>
    <scope>NUCLEOTIDE SEQUENCE [LARGE SCALE GENOMIC DNA]</scope>
    <source>
        <strain evidence="12 13">BX3</strain>
    </source>
</reference>
<evidence type="ECO:0000313" key="13">
    <source>
        <dbReference type="Proteomes" id="UP000637513"/>
    </source>
</evidence>
<dbReference type="CDD" id="cd06225">
    <property type="entry name" value="HAMP"/>
    <property type="match status" value="1"/>
</dbReference>
<dbReference type="SMART" id="SM00304">
    <property type="entry name" value="HAMP"/>
    <property type="match status" value="2"/>
</dbReference>
<evidence type="ECO:0000259" key="11">
    <source>
        <dbReference type="PROSITE" id="PS50885"/>
    </source>
</evidence>
<dbReference type="InterPro" id="IPR004089">
    <property type="entry name" value="MCPsignal_dom"/>
</dbReference>
<dbReference type="SUPFAM" id="SSF103190">
    <property type="entry name" value="Sensory domain-like"/>
    <property type="match status" value="1"/>
</dbReference>
<comment type="subcellular location">
    <subcellularLocation>
        <location evidence="1">Cell membrane</location>
        <topology evidence="1">Multi-pass membrane protein</topology>
    </subcellularLocation>
</comment>
<evidence type="ECO:0000256" key="7">
    <source>
        <dbReference type="ARBA" id="ARBA00029447"/>
    </source>
</evidence>
<dbReference type="EMBL" id="JACRSW010000030">
    <property type="protein sequence ID" value="MBC8557592.1"/>
    <property type="molecule type" value="Genomic_DNA"/>
</dbReference>
<dbReference type="SMART" id="SM00283">
    <property type="entry name" value="MA"/>
    <property type="match status" value="1"/>
</dbReference>
<evidence type="ECO:0000256" key="5">
    <source>
        <dbReference type="ARBA" id="ARBA00022989"/>
    </source>
</evidence>